<reference evidence="1" key="2">
    <citation type="journal article" date="2022" name="New Phytol.">
        <title>Evolutionary transition to the ectomycorrhizal habit in the genomes of a hyperdiverse lineage of mushroom-forming fungi.</title>
        <authorList>
            <person name="Looney B."/>
            <person name="Miyauchi S."/>
            <person name="Morin E."/>
            <person name="Drula E."/>
            <person name="Courty P.E."/>
            <person name="Kohler A."/>
            <person name="Kuo A."/>
            <person name="LaButti K."/>
            <person name="Pangilinan J."/>
            <person name="Lipzen A."/>
            <person name="Riley R."/>
            <person name="Andreopoulos W."/>
            <person name="He G."/>
            <person name="Johnson J."/>
            <person name="Nolan M."/>
            <person name="Tritt A."/>
            <person name="Barry K.W."/>
            <person name="Grigoriev I.V."/>
            <person name="Nagy L.G."/>
            <person name="Hibbett D."/>
            <person name="Henrissat B."/>
            <person name="Matheny P.B."/>
            <person name="Labbe J."/>
            <person name="Martin F.M."/>
        </authorList>
    </citation>
    <scope>NUCLEOTIDE SEQUENCE</scope>
    <source>
        <strain evidence="1">EC-137</strain>
    </source>
</reference>
<comment type="caution">
    <text evidence="1">The sequence shown here is derived from an EMBL/GenBank/DDBJ whole genome shotgun (WGS) entry which is preliminary data.</text>
</comment>
<sequence>MLKPSRVTRVARPLGRRTFATVQDPPVRRYGGLRDQDRIFTNAHSRHDFSIKGAMARGDWHRTKDIILKGDAWIIQTIKDSGLRGRGGAGFPSGLKWSFMNKPGWEKDPRPRYLVVNADEGEPGTCKDREILRGDPHKLVEGCLVAGRGMNATAAYIYIRGEFTQEARHLQQAIDEAYKAGFLGKDACGSGYAFDVYIHRGAGAYICGEETALIESIEGKQGKPRLKPPFPADVGLFGCPTTVANVETVAVAPTIARRGAVWFAGFGRERNQGTKLFCVSGHVNNPCVVEEEMSIPLKDLIEKHCGGVRGGWDNLLGIVPGGSSVPIIPKDTCAQVLMDYDSLKDAQTGLGTGAVIVMDKSTDLVRAIARFSHFYKHESCGQCTPCREGTTWMMNMMDRFVDGRGHSREIDMLLELSKQIEGRTICALGDAAAWPIQGLMRHFRPLVEQRIEQFRAHEGPVLFGGRLAREADPTLALPDNLGAHLGEVGAPPPRAL</sequence>
<protein>
    <submittedName>
        <fullName evidence="1">NADH-ubiquinone oxidoreductase</fullName>
    </submittedName>
</protein>
<name>A0ACB8QAR6_9AGAM</name>
<dbReference type="Proteomes" id="UP000814128">
    <property type="component" value="Unassembled WGS sequence"/>
</dbReference>
<proteinExistence type="predicted"/>
<organism evidence="1 2">
    <name type="scientific">Vararia minispora EC-137</name>
    <dbReference type="NCBI Taxonomy" id="1314806"/>
    <lineage>
        <taxon>Eukaryota</taxon>
        <taxon>Fungi</taxon>
        <taxon>Dikarya</taxon>
        <taxon>Basidiomycota</taxon>
        <taxon>Agaricomycotina</taxon>
        <taxon>Agaricomycetes</taxon>
        <taxon>Russulales</taxon>
        <taxon>Lachnocladiaceae</taxon>
        <taxon>Vararia</taxon>
    </lineage>
</organism>
<evidence type="ECO:0000313" key="1">
    <source>
        <dbReference type="EMBL" id="KAI0028844.1"/>
    </source>
</evidence>
<keyword evidence="2" id="KW-1185">Reference proteome</keyword>
<dbReference type="EMBL" id="MU273719">
    <property type="protein sequence ID" value="KAI0028844.1"/>
    <property type="molecule type" value="Genomic_DNA"/>
</dbReference>
<accession>A0ACB8QAR6</accession>
<gene>
    <name evidence="1" type="ORF">K488DRAFT_80485</name>
</gene>
<reference evidence="1" key="1">
    <citation type="submission" date="2021-02" db="EMBL/GenBank/DDBJ databases">
        <authorList>
            <consortium name="DOE Joint Genome Institute"/>
            <person name="Ahrendt S."/>
            <person name="Looney B.P."/>
            <person name="Miyauchi S."/>
            <person name="Morin E."/>
            <person name="Drula E."/>
            <person name="Courty P.E."/>
            <person name="Chicoki N."/>
            <person name="Fauchery L."/>
            <person name="Kohler A."/>
            <person name="Kuo A."/>
            <person name="Labutti K."/>
            <person name="Pangilinan J."/>
            <person name="Lipzen A."/>
            <person name="Riley R."/>
            <person name="Andreopoulos W."/>
            <person name="He G."/>
            <person name="Johnson J."/>
            <person name="Barry K.W."/>
            <person name="Grigoriev I.V."/>
            <person name="Nagy L."/>
            <person name="Hibbett D."/>
            <person name="Henrissat B."/>
            <person name="Matheny P.B."/>
            <person name="Labbe J."/>
            <person name="Martin F."/>
        </authorList>
    </citation>
    <scope>NUCLEOTIDE SEQUENCE</scope>
    <source>
        <strain evidence="1">EC-137</strain>
    </source>
</reference>
<evidence type="ECO:0000313" key="2">
    <source>
        <dbReference type="Proteomes" id="UP000814128"/>
    </source>
</evidence>